<evidence type="ECO:0000313" key="1">
    <source>
        <dbReference type="EMBL" id="MQN76688.1"/>
    </source>
</evidence>
<dbReference type="Proteomes" id="UP000423156">
    <property type="component" value="Unassembled WGS sequence"/>
</dbReference>
<name>A0AA90UQ25_9BACT</name>
<dbReference type="AlphaFoldDB" id="A0AA90UQ25"/>
<dbReference type="EMBL" id="VZBZ01000013">
    <property type="protein sequence ID" value="MQN76688.1"/>
    <property type="molecule type" value="Genomic_DNA"/>
</dbReference>
<comment type="caution">
    <text evidence="1">The sequence shown here is derived from an EMBL/GenBank/DDBJ whole genome shotgun (WGS) entry which is preliminary data.</text>
</comment>
<reference evidence="2" key="1">
    <citation type="submission" date="2019-09" db="EMBL/GenBank/DDBJ databases">
        <title>Distinct polysaccharide growth profiles of human intestinal Prevotella copri isolates.</title>
        <authorList>
            <person name="Fehlner-Peach H."/>
            <person name="Magnabosco C."/>
            <person name="Raghavan V."/>
            <person name="Scher J.U."/>
            <person name="Tett A."/>
            <person name="Cox L.M."/>
            <person name="Gottsegen C."/>
            <person name="Watters A."/>
            <person name="Wiltshire- Gordon J.D."/>
            <person name="Segata N."/>
            <person name="Bonneau R."/>
            <person name="Littman D.R."/>
        </authorList>
    </citation>
    <scope>NUCLEOTIDE SEQUENCE [LARGE SCALE GENOMIC DNA]</scope>
    <source>
        <strain evidence="2">BU41712</strain>
    </source>
</reference>
<organism evidence="1 2">
    <name type="scientific">Segatella copri</name>
    <dbReference type="NCBI Taxonomy" id="165179"/>
    <lineage>
        <taxon>Bacteria</taxon>
        <taxon>Pseudomonadati</taxon>
        <taxon>Bacteroidota</taxon>
        <taxon>Bacteroidia</taxon>
        <taxon>Bacteroidales</taxon>
        <taxon>Prevotellaceae</taxon>
        <taxon>Segatella</taxon>
    </lineage>
</organism>
<evidence type="ECO:0000313" key="2">
    <source>
        <dbReference type="Proteomes" id="UP000423156"/>
    </source>
</evidence>
<gene>
    <name evidence="1" type="ORF">F7D71_02155</name>
</gene>
<sequence length="325" mass="37641">METEINIVEILKDKPANTKLYSPLFSEVFFSHVSGGYIAVEHHGGTSLFLSSGRFYDYDGSEPLLFPSKEMRDWSKFAWKKGDVLVNKDGDVHIIFERFVDGTYCSFVGKYYLWKENNDTEQFYEKERLLTSDFNKANKEEAQTYINTIEEKLGSKLNRETLEIEKTQPEFKDGDIAFADYGNRQDVFIVSDKTDLSEGYSSFISLDLSSLTLSMGCRISFFKKDLCKLRLATDSEKKQLFDALEKEGKAWDAEKKQIVDLKPKVELKPFDKVLIRDINAERWKASFFSYKEESHYVSIEGRCWRQCIPYEGNEHLLGTTEDVEG</sequence>
<accession>A0AA90UQ25</accession>
<protein>
    <submittedName>
        <fullName evidence="1">Uncharacterized protein</fullName>
    </submittedName>
</protein>
<dbReference type="RefSeq" id="WP_153091731.1">
    <property type="nucleotide sequence ID" value="NZ_VZBZ01000013.1"/>
</dbReference>
<proteinExistence type="predicted"/>